<keyword evidence="3" id="KW-1185">Reference proteome</keyword>
<dbReference type="GO" id="GO:0005524">
    <property type="term" value="F:ATP binding"/>
    <property type="evidence" value="ECO:0007669"/>
    <property type="project" value="InterPro"/>
</dbReference>
<dbReference type="Gene3D" id="1.10.510.10">
    <property type="entry name" value="Transferase(Phosphotransferase) domain 1"/>
    <property type="match status" value="1"/>
</dbReference>
<proteinExistence type="predicted"/>
<evidence type="ECO:0000259" key="1">
    <source>
        <dbReference type="PROSITE" id="PS50011"/>
    </source>
</evidence>
<dbReference type="SUPFAM" id="SSF56112">
    <property type="entry name" value="Protein kinase-like (PK-like)"/>
    <property type="match status" value="1"/>
</dbReference>
<dbReference type="Proteomes" id="UP000177625">
    <property type="component" value="Unassembled WGS sequence"/>
</dbReference>
<feature type="domain" description="Protein kinase" evidence="1">
    <location>
        <begin position="1"/>
        <end position="100"/>
    </location>
</feature>
<sequence>MAYIAPEVFAEKTFDGKAVDMWAAGIVYMEMRGGKTLWEMAAEGADEDYDGYLRDRVGLWGFRPVENLRNKRCRSVVRSLLDPSPGKRMTASIVRISTWSLETGLCAAITSAEETEKP</sequence>
<gene>
    <name evidence="2" type="ORF">RSE6_00502</name>
</gene>
<evidence type="ECO:0000313" key="2">
    <source>
        <dbReference type="EMBL" id="CZT40838.1"/>
    </source>
</evidence>
<dbReference type="EMBL" id="FJVC01000007">
    <property type="protein sequence ID" value="CZT40838.1"/>
    <property type="molecule type" value="Genomic_DNA"/>
</dbReference>
<dbReference type="PROSITE" id="PS50011">
    <property type="entry name" value="PROTEIN_KINASE_DOM"/>
    <property type="match status" value="1"/>
</dbReference>
<accession>A0A1E1LVE3</accession>
<dbReference type="InterPro" id="IPR011009">
    <property type="entry name" value="Kinase-like_dom_sf"/>
</dbReference>
<evidence type="ECO:0000313" key="3">
    <source>
        <dbReference type="Proteomes" id="UP000177625"/>
    </source>
</evidence>
<reference evidence="3" key="1">
    <citation type="submission" date="2016-03" db="EMBL/GenBank/DDBJ databases">
        <authorList>
            <person name="Guldener U."/>
        </authorList>
    </citation>
    <scope>NUCLEOTIDE SEQUENCE [LARGE SCALE GENOMIC DNA]</scope>
</reference>
<name>A0A1E1LVE3_RHYSE</name>
<dbReference type="GO" id="GO:0004672">
    <property type="term" value="F:protein kinase activity"/>
    <property type="evidence" value="ECO:0007669"/>
    <property type="project" value="InterPro"/>
</dbReference>
<dbReference type="InterPro" id="IPR000719">
    <property type="entry name" value="Prot_kinase_dom"/>
</dbReference>
<organism evidence="2 3">
    <name type="scientific">Rhynchosporium secalis</name>
    <name type="common">Barley scald fungus</name>
    <dbReference type="NCBI Taxonomy" id="38038"/>
    <lineage>
        <taxon>Eukaryota</taxon>
        <taxon>Fungi</taxon>
        <taxon>Dikarya</taxon>
        <taxon>Ascomycota</taxon>
        <taxon>Pezizomycotina</taxon>
        <taxon>Leotiomycetes</taxon>
        <taxon>Helotiales</taxon>
        <taxon>Ploettnerulaceae</taxon>
        <taxon>Rhynchosporium</taxon>
    </lineage>
</organism>
<dbReference type="AlphaFoldDB" id="A0A1E1LVE3"/>
<dbReference type="Pfam" id="PF00069">
    <property type="entry name" value="Pkinase"/>
    <property type="match status" value="1"/>
</dbReference>
<protein>
    <recommendedName>
        <fullName evidence="1">Protein kinase domain-containing protein</fullName>
    </recommendedName>
</protein>